<dbReference type="InterPro" id="IPR036188">
    <property type="entry name" value="FAD/NAD-bd_sf"/>
</dbReference>
<organism evidence="6 7">
    <name type="scientific">Singulisphaera acidiphila (strain ATCC BAA-1392 / DSM 18658 / VKM B-2454 / MOB10)</name>
    <dbReference type="NCBI Taxonomy" id="886293"/>
    <lineage>
        <taxon>Bacteria</taxon>
        <taxon>Pseudomonadati</taxon>
        <taxon>Planctomycetota</taxon>
        <taxon>Planctomycetia</taxon>
        <taxon>Isosphaerales</taxon>
        <taxon>Isosphaeraceae</taxon>
        <taxon>Singulisphaera</taxon>
    </lineage>
</organism>
<dbReference type="SUPFAM" id="SSF160996">
    <property type="entry name" value="HI0933 insert domain-like"/>
    <property type="match status" value="1"/>
</dbReference>
<dbReference type="EMBL" id="CP003364">
    <property type="protein sequence ID" value="AGA29495.1"/>
    <property type="molecule type" value="Genomic_DNA"/>
</dbReference>
<comment type="cofactor">
    <cofactor evidence="1">
        <name>FAD</name>
        <dbReference type="ChEBI" id="CHEBI:57692"/>
    </cofactor>
</comment>
<evidence type="ECO:0000256" key="1">
    <source>
        <dbReference type="ARBA" id="ARBA00001974"/>
    </source>
</evidence>
<dbReference type="InterPro" id="IPR057661">
    <property type="entry name" value="RsdA/BaiN/AoA(So)_Rossmann"/>
</dbReference>
<dbReference type="PRINTS" id="PR00368">
    <property type="entry name" value="FADPNR"/>
</dbReference>
<dbReference type="AlphaFoldDB" id="L0DKZ3"/>
<keyword evidence="7" id="KW-1185">Reference proteome</keyword>
<dbReference type="HOGENOM" id="CLU_025174_0_1_0"/>
<accession>L0DKZ3</accession>
<gene>
    <name evidence="6" type="ordered locus">Sinac_5345</name>
</gene>
<feature type="domain" description="RsdA/BaiN/AoA(So)-like Rossmann fold-like" evidence="4">
    <location>
        <begin position="87"/>
        <end position="434"/>
    </location>
</feature>
<evidence type="ECO:0000259" key="4">
    <source>
        <dbReference type="Pfam" id="PF03486"/>
    </source>
</evidence>
<evidence type="ECO:0000256" key="3">
    <source>
        <dbReference type="ARBA" id="ARBA00022827"/>
    </source>
</evidence>
<reference evidence="6 7" key="1">
    <citation type="submission" date="2012-02" db="EMBL/GenBank/DDBJ databases">
        <title>Complete sequence of chromosome of Singulisphaera acidiphila DSM 18658.</title>
        <authorList>
            <consortium name="US DOE Joint Genome Institute (JGI-PGF)"/>
            <person name="Lucas S."/>
            <person name="Copeland A."/>
            <person name="Lapidus A."/>
            <person name="Glavina del Rio T."/>
            <person name="Dalin E."/>
            <person name="Tice H."/>
            <person name="Bruce D."/>
            <person name="Goodwin L."/>
            <person name="Pitluck S."/>
            <person name="Peters L."/>
            <person name="Ovchinnikova G."/>
            <person name="Chertkov O."/>
            <person name="Kyrpides N."/>
            <person name="Mavromatis K."/>
            <person name="Ivanova N."/>
            <person name="Brettin T."/>
            <person name="Detter J.C."/>
            <person name="Han C."/>
            <person name="Larimer F."/>
            <person name="Land M."/>
            <person name="Hauser L."/>
            <person name="Markowitz V."/>
            <person name="Cheng J.-F."/>
            <person name="Hugenholtz P."/>
            <person name="Woyke T."/>
            <person name="Wu D."/>
            <person name="Tindall B."/>
            <person name="Pomrenke H."/>
            <person name="Brambilla E."/>
            <person name="Klenk H.-P."/>
            <person name="Eisen J.A."/>
        </authorList>
    </citation>
    <scope>NUCLEOTIDE SEQUENCE [LARGE SCALE GENOMIC DNA]</scope>
    <source>
        <strain evidence="7">ATCC BAA-1392 / DSM 18658 / VKM B-2454 / MOB10</strain>
    </source>
</reference>
<dbReference type="Gene3D" id="3.50.50.60">
    <property type="entry name" value="FAD/NAD(P)-binding domain"/>
    <property type="match status" value="1"/>
</dbReference>
<dbReference type="PANTHER" id="PTHR42887">
    <property type="entry name" value="OS12G0638800 PROTEIN"/>
    <property type="match status" value="1"/>
</dbReference>
<dbReference type="KEGG" id="saci:Sinac_5345"/>
<dbReference type="Pfam" id="PF22780">
    <property type="entry name" value="HI0933_like_1st"/>
    <property type="match status" value="1"/>
</dbReference>
<protein>
    <submittedName>
        <fullName evidence="6">Flavoprotein, HI0933 family</fullName>
    </submittedName>
</protein>
<dbReference type="Proteomes" id="UP000010798">
    <property type="component" value="Chromosome"/>
</dbReference>
<feature type="domain" description="RsdA/BaiN/AoA(So)-like insert" evidence="5">
    <location>
        <begin position="219"/>
        <end position="381"/>
    </location>
</feature>
<dbReference type="Pfam" id="PF03486">
    <property type="entry name" value="HI0933_like"/>
    <property type="match status" value="2"/>
</dbReference>
<dbReference type="InterPro" id="IPR055178">
    <property type="entry name" value="RsdA/BaiN/AoA(So)-like_dom"/>
</dbReference>
<dbReference type="RefSeq" id="WP_015248598.1">
    <property type="nucleotide sequence ID" value="NC_019892.1"/>
</dbReference>
<evidence type="ECO:0000313" key="6">
    <source>
        <dbReference type="EMBL" id="AGA29495.1"/>
    </source>
</evidence>
<proteinExistence type="predicted"/>
<evidence type="ECO:0000313" key="7">
    <source>
        <dbReference type="Proteomes" id="UP000010798"/>
    </source>
</evidence>
<evidence type="ECO:0000256" key="2">
    <source>
        <dbReference type="ARBA" id="ARBA00022630"/>
    </source>
</evidence>
<dbReference type="PANTHER" id="PTHR42887:SF2">
    <property type="entry name" value="OS12G0638800 PROTEIN"/>
    <property type="match status" value="1"/>
</dbReference>
<evidence type="ECO:0000259" key="5">
    <source>
        <dbReference type="Pfam" id="PF22780"/>
    </source>
</evidence>
<dbReference type="Gene3D" id="1.10.8.260">
    <property type="entry name" value="HI0933 insert domain-like"/>
    <property type="match status" value="1"/>
</dbReference>
<dbReference type="OrthoDB" id="9773233at2"/>
<dbReference type="InterPro" id="IPR004792">
    <property type="entry name" value="BaiN-like"/>
</dbReference>
<keyword evidence="3" id="KW-0274">FAD</keyword>
<keyword evidence="2" id="KW-0285">Flavoprotein</keyword>
<dbReference type="eggNOG" id="COG2081">
    <property type="taxonomic scope" value="Bacteria"/>
</dbReference>
<name>L0DKZ3_SINAD</name>
<sequence>MEVDSPPFDVDAVILGAGAAGLIAAIRAAELDRRVLLLEKTRRPGVKILMSGGTRCNITNARGLRNLGVISGPIDPAYDPHEARGAQSIQQAFGAGGRFLGPALRALNVERTIALFESEGVATKVEGNGKVFPVSDRAADVLHALLQRLGRSTAEVRCNSPVREVEPLGEGFAIRLADSTVTARRVILAVGGQSFPGCGTTGDGYAIARRFGHTIVEPKPALVPIRVTESWVPELKGITIPDALARIQGPTGPVLLERREAVLFAHFGLTGPAILDVSRAVARHQGPGLLDLVLDFLPTEKRETLDQQLQSACRAGRRQVVGLLPPTIPRRLAESLLAASGIAPDRMGPDLSRDERHRLLTGLKALRLPVAGTLGFAKAEVTSGGVALDEVEADTLESKLCPGLHFAGEVLDLDGLIGGYNFQAAWSTGWLAGSSV</sequence>
<dbReference type="InterPro" id="IPR023166">
    <property type="entry name" value="BaiN-like_dom_sf"/>
</dbReference>
<dbReference type="NCBIfam" id="TIGR00275">
    <property type="entry name" value="aminoacetone oxidase family FAD-binding enzyme"/>
    <property type="match status" value="1"/>
</dbReference>
<feature type="domain" description="RsdA/BaiN/AoA(So)-like Rossmann fold-like" evidence="4">
    <location>
        <begin position="11"/>
        <end position="65"/>
    </location>
</feature>
<dbReference type="Gene3D" id="2.40.30.10">
    <property type="entry name" value="Translation factors"/>
    <property type="match status" value="1"/>
</dbReference>
<dbReference type="SUPFAM" id="SSF51905">
    <property type="entry name" value="FAD/NAD(P)-binding domain"/>
    <property type="match status" value="1"/>
</dbReference>